<dbReference type="OrthoDB" id="9800167at2"/>
<keyword evidence="4" id="KW-1185">Reference proteome</keyword>
<keyword evidence="1" id="KW-1133">Transmembrane helix</keyword>
<feature type="transmembrane region" description="Helical" evidence="1">
    <location>
        <begin position="176"/>
        <end position="201"/>
    </location>
</feature>
<name>A0A368Y825_9BURK</name>
<evidence type="ECO:0000313" key="4">
    <source>
        <dbReference type="Proteomes" id="UP000252884"/>
    </source>
</evidence>
<comment type="caution">
    <text evidence="3">The sequence shown here is derived from an EMBL/GenBank/DDBJ whole genome shotgun (WGS) entry which is preliminary data.</text>
</comment>
<dbReference type="RefSeq" id="WP_114465024.1">
    <property type="nucleotide sequence ID" value="NZ_QPJK01000001.1"/>
</dbReference>
<feature type="transmembrane region" description="Helical" evidence="1">
    <location>
        <begin position="80"/>
        <end position="97"/>
    </location>
</feature>
<dbReference type="GO" id="GO:0016020">
    <property type="term" value="C:membrane"/>
    <property type="evidence" value="ECO:0007669"/>
    <property type="project" value="GOC"/>
</dbReference>
<dbReference type="GO" id="GO:0042284">
    <property type="term" value="F:sphingolipid delta-4 desaturase activity"/>
    <property type="evidence" value="ECO:0007669"/>
    <property type="project" value="TreeGrafter"/>
</dbReference>
<dbReference type="PANTHER" id="PTHR12879">
    <property type="entry name" value="SPHINGOLIPID DELTA 4 DESATURASE/C-4 HYDROXYLASE PROTEIN DES2"/>
    <property type="match status" value="1"/>
</dbReference>
<evidence type="ECO:0000313" key="3">
    <source>
        <dbReference type="EMBL" id="RCW75558.1"/>
    </source>
</evidence>
<dbReference type="AlphaFoldDB" id="A0A368Y825"/>
<dbReference type="EMBL" id="QPJK01000001">
    <property type="protein sequence ID" value="RCW75558.1"/>
    <property type="molecule type" value="Genomic_DNA"/>
</dbReference>
<protein>
    <submittedName>
        <fullName evidence="3">Fatty acid desaturase</fullName>
    </submittedName>
</protein>
<dbReference type="Proteomes" id="UP000252884">
    <property type="component" value="Unassembled WGS sequence"/>
</dbReference>
<feature type="transmembrane region" description="Helical" evidence="1">
    <location>
        <begin position="130"/>
        <end position="149"/>
    </location>
</feature>
<keyword evidence="1" id="KW-0812">Transmembrane</keyword>
<feature type="domain" description="Fatty acid desaturase" evidence="2">
    <location>
        <begin position="47"/>
        <end position="273"/>
    </location>
</feature>
<dbReference type="Pfam" id="PF00487">
    <property type="entry name" value="FA_desaturase"/>
    <property type="match status" value="1"/>
</dbReference>
<proteinExistence type="predicted"/>
<feature type="transmembrane region" description="Helical" evidence="1">
    <location>
        <begin position="50"/>
        <end position="68"/>
    </location>
</feature>
<organism evidence="3 4">
    <name type="scientific">Pseudorhodoferax soli</name>
    <dbReference type="NCBI Taxonomy" id="545864"/>
    <lineage>
        <taxon>Bacteria</taxon>
        <taxon>Pseudomonadati</taxon>
        <taxon>Pseudomonadota</taxon>
        <taxon>Betaproteobacteria</taxon>
        <taxon>Burkholderiales</taxon>
        <taxon>Comamonadaceae</taxon>
    </lineage>
</organism>
<gene>
    <name evidence="3" type="ORF">DES41_101151</name>
</gene>
<evidence type="ECO:0000256" key="1">
    <source>
        <dbReference type="SAM" id="Phobius"/>
    </source>
</evidence>
<dbReference type="InterPro" id="IPR005804">
    <property type="entry name" value="FA_desaturase_dom"/>
</dbReference>
<feature type="transmembrane region" description="Helical" evidence="1">
    <location>
        <begin position="26"/>
        <end position="44"/>
    </location>
</feature>
<keyword evidence="1" id="KW-0472">Membrane</keyword>
<evidence type="ECO:0000259" key="2">
    <source>
        <dbReference type="Pfam" id="PF00487"/>
    </source>
</evidence>
<accession>A0A368Y825</accession>
<dbReference type="PANTHER" id="PTHR12879:SF8">
    <property type="entry name" value="SPHINGOLIPID DELTA(4)-DESATURASE DES1"/>
    <property type="match status" value="1"/>
</dbReference>
<reference evidence="3 4" key="1">
    <citation type="submission" date="2018-07" db="EMBL/GenBank/DDBJ databases">
        <title>Genomic Encyclopedia of Type Strains, Phase IV (KMG-IV): sequencing the most valuable type-strain genomes for metagenomic binning, comparative biology and taxonomic classification.</title>
        <authorList>
            <person name="Goeker M."/>
        </authorList>
    </citation>
    <scope>NUCLEOTIDE SEQUENCE [LARGE SCALE GENOMIC DNA]</scope>
    <source>
        <strain evidence="3 4">DSM 21634</strain>
    </source>
</reference>
<dbReference type="GO" id="GO:0046513">
    <property type="term" value="P:ceramide biosynthetic process"/>
    <property type="evidence" value="ECO:0007669"/>
    <property type="project" value="TreeGrafter"/>
</dbReference>
<sequence>MTTFRLKAQELLPLSVRNDGPAARRALGHLGAIALGGTALWHALGTVWAVPLTLLQGYCIAFLFTAVHETAHQTAFKTRAWNYLLGHVAAFAIFLPYEYYRAYHWVHHRHTQDPQKDPELAMPLPHTRLGIAWLWTGMPIWIGRARLLFAHGVRGKVSVPWVPEDKRALIVREARLYLLGYAAVVAASVLAGSLAALWLWVVPLLAGQLFLRPYLLAEHTGCANSPDMLENTRTTFTNRFVHFFAWNMPFHVEHHAYPAVPFHALPRLHKLLASHITHTADGYPAATADVVRHLRSLSTPSCAPPEGKLP</sequence>